<organism evidence="1">
    <name type="scientific">Brassica napus</name>
    <name type="common">Rape</name>
    <dbReference type="NCBI Taxonomy" id="3708"/>
    <lineage>
        <taxon>Eukaryota</taxon>
        <taxon>Viridiplantae</taxon>
        <taxon>Streptophyta</taxon>
        <taxon>Embryophyta</taxon>
        <taxon>Tracheophyta</taxon>
        <taxon>Spermatophyta</taxon>
        <taxon>Magnoliopsida</taxon>
        <taxon>eudicotyledons</taxon>
        <taxon>Gunneridae</taxon>
        <taxon>Pentapetalae</taxon>
        <taxon>rosids</taxon>
        <taxon>malvids</taxon>
        <taxon>Brassicales</taxon>
        <taxon>Brassicaceae</taxon>
        <taxon>Brassiceae</taxon>
        <taxon>Brassica</taxon>
    </lineage>
</organism>
<gene>
    <name evidence="1" type="ORF">DARMORV10_A04P02770.1</name>
</gene>
<proteinExistence type="predicted"/>
<reference evidence="1" key="1">
    <citation type="submission" date="2021-01" db="EMBL/GenBank/DDBJ databases">
        <authorList>
            <consortium name="Genoscope - CEA"/>
            <person name="William W."/>
        </authorList>
    </citation>
    <scope>NUCLEOTIDE SEQUENCE</scope>
</reference>
<protein>
    <submittedName>
        <fullName evidence="1">(rape) hypothetical protein</fullName>
    </submittedName>
</protein>
<dbReference type="Proteomes" id="UP001295469">
    <property type="component" value="Chromosome A04"/>
</dbReference>
<dbReference type="AlphaFoldDB" id="A0A817AH98"/>
<evidence type="ECO:0000313" key="1">
    <source>
        <dbReference type="EMBL" id="CAF2265587.1"/>
    </source>
</evidence>
<accession>A0A817AH98</accession>
<dbReference type="EMBL" id="HG994358">
    <property type="protein sequence ID" value="CAF2265587.1"/>
    <property type="molecule type" value="Genomic_DNA"/>
</dbReference>
<name>A0A817AH98_BRANA</name>
<sequence length="137" mass="16347">MWMKRLVQWGKQYNDDDDVQFYGVREECILLLSFTKVHHFNSDSFLRIVDNVQIRLYKENPKRLELSTRIYKNSKSNDPNRRREHTGISDHQVSLVIVSVISREFKSSHCLRMRAQTILVNAGKKRWDHTSKEIRNA</sequence>